<dbReference type="OrthoDB" id="26525at2759"/>
<dbReference type="Pfam" id="PF13833">
    <property type="entry name" value="EF-hand_8"/>
    <property type="match status" value="1"/>
</dbReference>
<dbReference type="SMART" id="SM00054">
    <property type="entry name" value="EFh"/>
    <property type="match status" value="3"/>
</dbReference>
<dbReference type="PROSITE" id="PS50222">
    <property type="entry name" value="EF_HAND_2"/>
    <property type="match status" value="3"/>
</dbReference>
<keyword evidence="2" id="KW-0106">Calcium</keyword>
<dbReference type="GO" id="GO:0005509">
    <property type="term" value="F:calcium ion binding"/>
    <property type="evidence" value="ECO:0007669"/>
    <property type="project" value="InterPro"/>
</dbReference>
<dbReference type="PhylomeDB" id="B4MR08"/>
<gene>
    <name evidence="4" type="primary">Dwil\GK19415</name>
    <name evidence="4" type="ORF">Dwil_GK19415</name>
</gene>
<evidence type="ECO:0000256" key="2">
    <source>
        <dbReference type="ARBA" id="ARBA00022837"/>
    </source>
</evidence>
<reference evidence="4 5" key="1">
    <citation type="journal article" date="2007" name="Nature">
        <title>Evolution of genes and genomes on the Drosophila phylogeny.</title>
        <authorList>
            <consortium name="Drosophila 12 Genomes Consortium"/>
            <person name="Clark A.G."/>
            <person name="Eisen M.B."/>
            <person name="Smith D.R."/>
            <person name="Bergman C.M."/>
            <person name="Oliver B."/>
            <person name="Markow T.A."/>
            <person name="Kaufman T.C."/>
            <person name="Kellis M."/>
            <person name="Gelbart W."/>
            <person name="Iyer V.N."/>
            <person name="Pollard D.A."/>
            <person name="Sackton T.B."/>
            <person name="Larracuente A.M."/>
            <person name="Singh N.D."/>
            <person name="Abad J.P."/>
            <person name="Abt D.N."/>
            <person name="Adryan B."/>
            <person name="Aguade M."/>
            <person name="Akashi H."/>
            <person name="Anderson W.W."/>
            <person name="Aquadro C.F."/>
            <person name="Ardell D.H."/>
            <person name="Arguello R."/>
            <person name="Artieri C.G."/>
            <person name="Barbash D.A."/>
            <person name="Barker D."/>
            <person name="Barsanti P."/>
            <person name="Batterham P."/>
            <person name="Batzoglou S."/>
            <person name="Begun D."/>
            <person name="Bhutkar A."/>
            <person name="Blanco E."/>
            <person name="Bosak S.A."/>
            <person name="Bradley R.K."/>
            <person name="Brand A.D."/>
            <person name="Brent M.R."/>
            <person name="Brooks A.N."/>
            <person name="Brown R.H."/>
            <person name="Butlin R.K."/>
            <person name="Caggese C."/>
            <person name="Calvi B.R."/>
            <person name="Bernardo de Carvalho A."/>
            <person name="Caspi A."/>
            <person name="Castrezana S."/>
            <person name="Celniker S.E."/>
            <person name="Chang J.L."/>
            <person name="Chapple C."/>
            <person name="Chatterji S."/>
            <person name="Chinwalla A."/>
            <person name="Civetta A."/>
            <person name="Clifton S.W."/>
            <person name="Comeron J.M."/>
            <person name="Costello J.C."/>
            <person name="Coyne J.A."/>
            <person name="Daub J."/>
            <person name="David R.G."/>
            <person name="Delcher A.L."/>
            <person name="Delehaunty K."/>
            <person name="Do C.B."/>
            <person name="Ebling H."/>
            <person name="Edwards K."/>
            <person name="Eickbush T."/>
            <person name="Evans J.D."/>
            <person name="Filipski A."/>
            <person name="Findeiss S."/>
            <person name="Freyhult E."/>
            <person name="Fulton L."/>
            <person name="Fulton R."/>
            <person name="Garcia A.C."/>
            <person name="Gardiner A."/>
            <person name="Garfield D.A."/>
            <person name="Garvin B.E."/>
            <person name="Gibson G."/>
            <person name="Gilbert D."/>
            <person name="Gnerre S."/>
            <person name="Godfrey J."/>
            <person name="Good R."/>
            <person name="Gotea V."/>
            <person name="Gravely B."/>
            <person name="Greenberg A.J."/>
            <person name="Griffiths-Jones S."/>
            <person name="Gross S."/>
            <person name="Guigo R."/>
            <person name="Gustafson E.A."/>
            <person name="Haerty W."/>
            <person name="Hahn M.W."/>
            <person name="Halligan D.L."/>
            <person name="Halpern A.L."/>
            <person name="Halter G.M."/>
            <person name="Han M.V."/>
            <person name="Heger A."/>
            <person name="Hillier L."/>
            <person name="Hinrichs A.S."/>
            <person name="Holmes I."/>
            <person name="Hoskins R.A."/>
            <person name="Hubisz M.J."/>
            <person name="Hultmark D."/>
            <person name="Huntley M.A."/>
            <person name="Jaffe D.B."/>
            <person name="Jagadeeshan S."/>
            <person name="Jeck W.R."/>
            <person name="Johnson J."/>
            <person name="Jones C.D."/>
            <person name="Jordan W.C."/>
            <person name="Karpen G.H."/>
            <person name="Kataoka E."/>
            <person name="Keightley P.D."/>
            <person name="Kheradpour P."/>
            <person name="Kirkness E.F."/>
            <person name="Koerich L.B."/>
            <person name="Kristiansen K."/>
            <person name="Kudrna D."/>
            <person name="Kulathinal R.J."/>
            <person name="Kumar S."/>
            <person name="Kwok R."/>
            <person name="Lander E."/>
            <person name="Langley C.H."/>
            <person name="Lapoint R."/>
            <person name="Lazzaro B.P."/>
            <person name="Lee S.J."/>
            <person name="Levesque L."/>
            <person name="Li R."/>
            <person name="Lin C.F."/>
            <person name="Lin M.F."/>
            <person name="Lindblad-Toh K."/>
            <person name="Llopart A."/>
            <person name="Long M."/>
            <person name="Low L."/>
            <person name="Lozovsky E."/>
            <person name="Lu J."/>
            <person name="Luo M."/>
            <person name="Machado C.A."/>
            <person name="Makalowski W."/>
            <person name="Marzo M."/>
            <person name="Matsuda M."/>
            <person name="Matzkin L."/>
            <person name="McAllister B."/>
            <person name="McBride C.S."/>
            <person name="McKernan B."/>
            <person name="McKernan K."/>
            <person name="Mendez-Lago M."/>
            <person name="Minx P."/>
            <person name="Mollenhauer M.U."/>
            <person name="Montooth K."/>
            <person name="Mount S.M."/>
            <person name="Mu X."/>
            <person name="Myers E."/>
            <person name="Negre B."/>
            <person name="Newfeld S."/>
            <person name="Nielsen R."/>
            <person name="Noor M.A."/>
            <person name="O'Grady P."/>
            <person name="Pachter L."/>
            <person name="Papaceit M."/>
            <person name="Parisi M.J."/>
            <person name="Parisi M."/>
            <person name="Parts L."/>
            <person name="Pedersen J.S."/>
            <person name="Pesole G."/>
            <person name="Phillippy A.M."/>
            <person name="Ponting C.P."/>
            <person name="Pop M."/>
            <person name="Porcelli D."/>
            <person name="Powell J.R."/>
            <person name="Prohaska S."/>
            <person name="Pruitt K."/>
            <person name="Puig M."/>
            <person name="Quesneville H."/>
            <person name="Ram K.R."/>
            <person name="Rand D."/>
            <person name="Rasmussen M.D."/>
            <person name="Reed L.K."/>
            <person name="Reenan R."/>
            <person name="Reily A."/>
            <person name="Remington K.A."/>
            <person name="Rieger T.T."/>
            <person name="Ritchie M.G."/>
            <person name="Robin C."/>
            <person name="Rogers Y.H."/>
            <person name="Rohde C."/>
            <person name="Rozas J."/>
            <person name="Rubenfield M.J."/>
            <person name="Ruiz A."/>
            <person name="Russo S."/>
            <person name="Salzberg S.L."/>
            <person name="Sanchez-Gracia A."/>
            <person name="Saranga D.J."/>
            <person name="Sato H."/>
            <person name="Schaeffer S.W."/>
            <person name="Schatz M.C."/>
            <person name="Schlenke T."/>
            <person name="Schwartz R."/>
            <person name="Segarra C."/>
            <person name="Singh R.S."/>
            <person name="Sirot L."/>
            <person name="Sirota M."/>
            <person name="Sisneros N.B."/>
            <person name="Smith C.D."/>
            <person name="Smith T.F."/>
            <person name="Spieth J."/>
            <person name="Stage D.E."/>
            <person name="Stark A."/>
            <person name="Stephan W."/>
            <person name="Strausberg R.L."/>
            <person name="Strempel S."/>
            <person name="Sturgill D."/>
            <person name="Sutton G."/>
            <person name="Sutton G.G."/>
            <person name="Tao W."/>
            <person name="Teichmann S."/>
            <person name="Tobari Y.N."/>
            <person name="Tomimura Y."/>
            <person name="Tsolas J.M."/>
            <person name="Valente V.L."/>
            <person name="Venter E."/>
            <person name="Venter J.C."/>
            <person name="Vicario S."/>
            <person name="Vieira F.G."/>
            <person name="Vilella A.J."/>
            <person name="Villasante A."/>
            <person name="Walenz B."/>
            <person name="Wang J."/>
            <person name="Wasserman M."/>
            <person name="Watts T."/>
            <person name="Wilson D."/>
            <person name="Wilson R.K."/>
            <person name="Wing R.A."/>
            <person name="Wolfner M.F."/>
            <person name="Wong A."/>
            <person name="Wong G.K."/>
            <person name="Wu C.I."/>
            <person name="Wu G."/>
            <person name="Yamamoto D."/>
            <person name="Yang H.P."/>
            <person name="Yang S.P."/>
            <person name="Yorke J.A."/>
            <person name="Yoshida K."/>
            <person name="Zdobnov E."/>
            <person name="Zhang P."/>
            <person name="Zhang Y."/>
            <person name="Zimin A.V."/>
            <person name="Baldwin J."/>
            <person name="Abdouelleil A."/>
            <person name="Abdulkadir J."/>
            <person name="Abebe A."/>
            <person name="Abera B."/>
            <person name="Abreu J."/>
            <person name="Acer S.C."/>
            <person name="Aftuck L."/>
            <person name="Alexander A."/>
            <person name="An P."/>
            <person name="Anderson E."/>
            <person name="Anderson S."/>
            <person name="Arachi H."/>
            <person name="Azer M."/>
            <person name="Bachantsang P."/>
            <person name="Barry A."/>
            <person name="Bayul T."/>
            <person name="Berlin A."/>
            <person name="Bessette D."/>
            <person name="Bloom T."/>
            <person name="Blye J."/>
            <person name="Boguslavskiy L."/>
            <person name="Bonnet C."/>
            <person name="Boukhgalter B."/>
            <person name="Bourzgui I."/>
            <person name="Brown A."/>
            <person name="Cahill P."/>
            <person name="Channer S."/>
            <person name="Cheshatsang Y."/>
            <person name="Chuda L."/>
            <person name="Citroen M."/>
            <person name="Collymore A."/>
            <person name="Cooke P."/>
            <person name="Costello M."/>
            <person name="D'Aco K."/>
            <person name="Daza R."/>
            <person name="De Haan G."/>
            <person name="DeGray S."/>
            <person name="DeMaso C."/>
            <person name="Dhargay N."/>
            <person name="Dooley K."/>
            <person name="Dooley E."/>
            <person name="Doricent M."/>
            <person name="Dorje P."/>
            <person name="Dorjee K."/>
            <person name="Dupes A."/>
            <person name="Elong R."/>
            <person name="Falk J."/>
            <person name="Farina A."/>
            <person name="Faro S."/>
            <person name="Ferguson D."/>
            <person name="Fisher S."/>
            <person name="Foley C.D."/>
            <person name="Franke A."/>
            <person name="Friedrich D."/>
            <person name="Gadbois L."/>
            <person name="Gearin G."/>
            <person name="Gearin C.R."/>
            <person name="Giannoukos G."/>
            <person name="Goode T."/>
            <person name="Graham J."/>
            <person name="Grandbois E."/>
            <person name="Grewal S."/>
            <person name="Gyaltsen K."/>
            <person name="Hafez N."/>
            <person name="Hagos B."/>
            <person name="Hall J."/>
            <person name="Henson C."/>
            <person name="Hollinger A."/>
            <person name="Honan T."/>
            <person name="Huard M.D."/>
            <person name="Hughes L."/>
            <person name="Hurhula B."/>
            <person name="Husby M.E."/>
            <person name="Kamat A."/>
            <person name="Kanga B."/>
            <person name="Kashin S."/>
            <person name="Khazanovich D."/>
            <person name="Kisner P."/>
            <person name="Lance K."/>
            <person name="Lara M."/>
            <person name="Lee W."/>
            <person name="Lennon N."/>
            <person name="Letendre F."/>
            <person name="LeVine R."/>
            <person name="Lipovsky A."/>
            <person name="Liu X."/>
            <person name="Liu J."/>
            <person name="Liu S."/>
            <person name="Lokyitsang T."/>
            <person name="Lokyitsang Y."/>
            <person name="Lubonja R."/>
            <person name="Lui A."/>
            <person name="MacDonald P."/>
            <person name="Magnisalis V."/>
            <person name="Maru K."/>
            <person name="Matthews C."/>
            <person name="McCusker W."/>
            <person name="McDonough S."/>
            <person name="Mehta T."/>
            <person name="Meldrim J."/>
            <person name="Meneus L."/>
            <person name="Mihai O."/>
            <person name="Mihalev A."/>
            <person name="Mihova T."/>
            <person name="Mittelman R."/>
            <person name="Mlenga V."/>
            <person name="Montmayeur A."/>
            <person name="Mulrain L."/>
            <person name="Navidi A."/>
            <person name="Naylor J."/>
            <person name="Negash T."/>
            <person name="Nguyen T."/>
            <person name="Nguyen N."/>
            <person name="Nicol R."/>
            <person name="Norbu C."/>
            <person name="Norbu N."/>
            <person name="Novod N."/>
            <person name="O'Neill B."/>
            <person name="Osman S."/>
            <person name="Markiewicz E."/>
            <person name="Oyono O.L."/>
            <person name="Patti C."/>
            <person name="Phunkhang P."/>
            <person name="Pierre F."/>
            <person name="Priest M."/>
            <person name="Raghuraman S."/>
            <person name="Rege F."/>
            <person name="Reyes R."/>
            <person name="Rise C."/>
            <person name="Rogov P."/>
            <person name="Ross K."/>
            <person name="Ryan E."/>
            <person name="Settipalli S."/>
            <person name="Shea T."/>
            <person name="Sherpa N."/>
            <person name="Shi L."/>
            <person name="Shih D."/>
            <person name="Sparrow T."/>
            <person name="Spaulding J."/>
            <person name="Stalker J."/>
            <person name="Stange-Thomann N."/>
            <person name="Stavropoulos S."/>
            <person name="Stone C."/>
            <person name="Strader C."/>
            <person name="Tesfaye S."/>
            <person name="Thomson T."/>
            <person name="Thoulutsang Y."/>
            <person name="Thoulutsang D."/>
            <person name="Topham K."/>
            <person name="Topping I."/>
            <person name="Tsamla T."/>
            <person name="Vassiliev H."/>
            <person name="Vo A."/>
            <person name="Wangchuk T."/>
            <person name="Wangdi T."/>
            <person name="Weiand M."/>
            <person name="Wilkinson J."/>
            <person name="Wilson A."/>
            <person name="Yadav S."/>
            <person name="Young G."/>
            <person name="Yu Q."/>
            <person name="Zembek L."/>
            <person name="Zhong D."/>
            <person name="Zimmer A."/>
            <person name="Zwirko Z."/>
            <person name="Jaffe D.B."/>
            <person name="Alvarez P."/>
            <person name="Brockman W."/>
            <person name="Butler J."/>
            <person name="Chin C."/>
            <person name="Gnerre S."/>
            <person name="Grabherr M."/>
            <person name="Kleber M."/>
            <person name="Mauceli E."/>
            <person name="MacCallum I."/>
        </authorList>
    </citation>
    <scope>NUCLEOTIDE SEQUENCE [LARGE SCALE GENOMIC DNA]</scope>
    <source>
        <strain evidence="5">Tucson 14030-0811.24</strain>
    </source>
</reference>
<dbReference type="SUPFAM" id="SSF47473">
    <property type="entry name" value="EF-hand"/>
    <property type="match status" value="1"/>
</dbReference>
<sequence>MRAIGQYPTEAELYDMISEVDQSSEGEIDFQQFCSLMLRRLEELNSDEYLRQAFRIFDRDLDGFITTAELRAIIYNLGEHISEEEFAVMMQEIDYDNDGVISYADFVKAMRN</sequence>
<dbReference type="eggNOG" id="KOG0027">
    <property type="taxonomic scope" value="Eukaryota"/>
</dbReference>
<accession>B4MR08</accession>
<evidence type="ECO:0000313" key="4">
    <source>
        <dbReference type="EMBL" id="EDW74547.1"/>
    </source>
</evidence>
<dbReference type="InterPro" id="IPR050230">
    <property type="entry name" value="CALM/Myosin/TropC-like"/>
</dbReference>
<dbReference type="OMA" id="EMRNVMH"/>
<dbReference type="PROSITE" id="PS00018">
    <property type="entry name" value="EF_HAND_1"/>
    <property type="match status" value="1"/>
</dbReference>
<dbReference type="SMR" id="B4MR08"/>
<dbReference type="Gene3D" id="1.10.238.10">
    <property type="entry name" value="EF-hand"/>
    <property type="match status" value="1"/>
</dbReference>
<dbReference type="GO" id="GO:0016460">
    <property type="term" value="C:myosin II complex"/>
    <property type="evidence" value="ECO:0007669"/>
    <property type="project" value="TreeGrafter"/>
</dbReference>
<dbReference type="PANTHER" id="PTHR23048">
    <property type="entry name" value="MYOSIN LIGHT CHAIN 1, 3"/>
    <property type="match status" value="1"/>
</dbReference>
<protein>
    <submittedName>
        <fullName evidence="4">GK19415</fullName>
    </submittedName>
</protein>
<dbReference type="HOGENOM" id="CLU_061288_22_1_1"/>
<keyword evidence="5" id="KW-1185">Reference proteome</keyword>
<keyword evidence="1" id="KW-0677">Repeat</keyword>
<dbReference type="EMBL" id="CH963849">
    <property type="protein sequence ID" value="EDW74547.1"/>
    <property type="molecule type" value="Genomic_DNA"/>
</dbReference>
<dbReference type="InterPro" id="IPR002048">
    <property type="entry name" value="EF_hand_dom"/>
</dbReference>
<feature type="domain" description="EF-hand" evidence="3">
    <location>
        <begin position="45"/>
        <end position="80"/>
    </location>
</feature>
<organism evidence="5">
    <name type="scientific">Drosophila willistoni</name>
    <name type="common">Fruit fly</name>
    <dbReference type="NCBI Taxonomy" id="7260"/>
    <lineage>
        <taxon>Eukaryota</taxon>
        <taxon>Metazoa</taxon>
        <taxon>Ecdysozoa</taxon>
        <taxon>Arthropoda</taxon>
        <taxon>Hexapoda</taxon>
        <taxon>Insecta</taxon>
        <taxon>Pterygota</taxon>
        <taxon>Neoptera</taxon>
        <taxon>Endopterygota</taxon>
        <taxon>Diptera</taxon>
        <taxon>Brachycera</taxon>
        <taxon>Muscomorpha</taxon>
        <taxon>Ephydroidea</taxon>
        <taxon>Drosophilidae</taxon>
        <taxon>Drosophila</taxon>
        <taxon>Sophophora</taxon>
    </lineage>
</organism>
<proteinExistence type="predicted"/>
<evidence type="ECO:0000313" key="5">
    <source>
        <dbReference type="Proteomes" id="UP000007798"/>
    </source>
</evidence>
<dbReference type="STRING" id="7260.B4MR08"/>
<dbReference type="PANTHER" id="PTHR23048:SF0">
    <property type="entry name" value="CALMODULIN LIKE 3"/>
    <property type="match status" value="1"/>
</dbReference>
<dbReference type="InterPro" id="IPR018247">
    <property type="entry name" value="EF_Hand_1_Ca_BS"/>
</dbReference>
<evidence type="ECO:0000259" key="3">
    <source>
        <dbReference type="PROSITE" id="PS50222"/>
    </source>
</evidence>
<feature type="domain" description="EF-hand" evidence="3">
    <location>
        <begin position="8"/>
        <end position="43"/>
    </location>
</feature>
<feature type="domain" description="EF-hand" evidence="3">
    <location>
        <begin position="81"/>
        <end position="112"/>
    </location>
</feature>
<name>B4MR08_DROWI</name>
<dbReference type="FunFam" id="1.10.238.10:FF:000001">
    <property type="entry name" value="Calmodulin 1"/>
    <property type="match status" value="1"/>
</dbReference>
<dbReference type="InParanoid" id="B4MR08"/>
<evidence type="ECO:0000256" key="1">
    <source>
        <dbReference type="ARBA" id="ARBA00022737"/>
    </source>
</evidence>
<dbReference type="Proteomes" id="UP000007798">
    <property type="component" value="Unassembled WGS sequence"/>
</dbReference>
<dbReference type="InterPro" id="IPR011992">
    <property type="entry name" value="EF-hand-dom_pair"/>
</dbReference>
<dbReference type="Pfam" id="PF13499">
    <property type="entry name" value="EF-hand_7"/>
    <property type="match status" value="1"/>
</dbReference>
<dbReference type="AlphaFoldDB" id="B4MR08"/>
<dbReference type="CDD" id="cd00051">
    <property type="entry name" value="EFh"/>
    <property type="match status" value="1"/>
</dbReference>